<gene>
    <name evidence="2" type="ORF">SAMN05192563_1005172</name>
</gene>
<proteinExistence type="predicted"/>
<protein>
    <recommendedName>
        <fullName evidence="4">Intracellular septation protein A</fullName>
    </recommendedName>
</protein>
<feature type="transmembrane region" description="Helical" evidence="1">
    <location>
        <begin position="89"/>
        <end position="113"/>
    </location>
</feature>
<evidence type="ECO:0008006" key="4">
    <source>
        <dbReference type="Google" id="ProtNLM"/>
    </source>
</evidence>
<reference evidence="2 3" key="1">
    <citation type="submission" date="2016-10" db="EMBL/GenBank/DDBJ databases">
        <authorList>
            <person name="de Groot N.N."/>
        </authorList>
    </citation>
    <scope>NUCLEOTIDE SEQUENCE [LARGE SCALE GENOMIC DNA]</scope>
    <source>
        <strain evidence="2 3">LMG 27731</strain>
    </source>
</reference>
<evidence type="ECO:0000313" key="3">
    <source>
        <dbReference type="Proteomes" id="UP000198844"/>
    </source>
</evidence>
<dbReference type="Proteomes" id="UP000198844">
    <property type="component" value="Unassembled WGS sequence"/>
</dbReference>
<dbReference type="OrthoDB" id="7062026at2"/>
<keyword evidence="1" id="KW-0472">Membrane</keyword>
<organism evidence="2 3">
    <name type="scientific">Paraburkholderia aspalathi</name>
    <dbReference type="NCBI Taxonomy" id="1324617"/>
    <lineage>
        <taxon>Bacteria</taxon>
        <taxon>Pseudomonadati</taxon>
        <taxon>Pseudomonadota</taxon>
        <taxon>Betaproteobacteria</taxon>
        <taxon>Burkholderiales</taxon>
        <taxon>Burkholderiaceae</taxon>
        <taxon>Paraburkholderia</taxon>
    </lineage>
</organism>
<keyword evidence="1" id="KW-1133">Transmembrane helix</keyword>
<accession>A0A1I7BVS6</accession>
<sequence>MKARLRYLSALVVNVAFPWLAYRLAFPHYGQLGALVASALPLIAWMSWDLVRYRHFDALSAIVLVGIVLSLLAMATGGSAHMRALEDPMVSGMIGASFLVSLALPRPLVYYLGRSTRAREDHRSVESYEKHWRERPALVAYVRLMTLVWGLGMTGENLLRSLIIWQRPNGPHSELASDILRYGVYAGLTAWTFWCRQRLKQDAMRYPADPADPANATDHLANS</sequence>
<dbReference type="NCBIfam" id="NF041646">
    <property type="entry name" value="VC0807_fam"/>
    <property type="match status" value="1"/>
</dbReference>
<feature type="transmembrane region" description="Helical" evidence="1">
    <location>
        <begin position="7"/>
        <end position="26"/>
    </location>
</feature>
<dbReference type="EMBL" id="FPBH01000005">
    <property type="protein sequence ID" value="SFT91240.1"/>
    <property type="molecule type" value="Genomic_DNA"/>
</dbReference>
<evidence type="ECO:0000256" key="1">
    <source>
        <dbReference type="SAM" id="Phobius"/>
    </source>
</evidence>
<dbReference type="RefSeq" id="WP_093634230.1">
    <property type="nucleotide sequence ID" value="NZ_CAJNBE010000014.1"/>
</dbReference>
<name>A0A1I7BVS6_9BURK</name>
<feature type="transmembrane region" description="Helical" evidence="1">
    <location>
        <begin position="58"/>
        <end position="77"/>
    </location>
</feature>
<dbReference type="AlphaFoldDB" id="A0A1I7BVS6"/>
<evidence type="ECO:0000313" key="2">
    <source>
        <dbReference type="EMBL" id="SFT91240.1"/>
    </source>
</evidence>
<feature type="transmembrane region" description="Helical" evidence="1">
    <location>
        <begin position="32"/>
        <end position="51"/>
    </location>
</feature>
<keyword evidence="1" id="KW-0812">Transmembrane</keyword>